<feature type="region of interest" description="Disordered" evidence="1">
    <location>
        <begin position="30"/>
        <end position="160"/>
    </location>
</feature>
<feature type="compositionally biased region" description="Basic and acidic residues" evidence="1">
    <location>
        <begin position="147"/>
        <end position="160"/>
    </location>
</feature>
<feature type="compositionally biased region" description="Low complexity" evidence="1">
    <location>
        <begin position="48"/>
        <end position="58"/>
    </location>
</feature>
<evidence type="ECO:0000313" key="4">
    <source>
        <dbReference type="Proteomes" id="UP001057134"/>
    </source>
</evidence>
<accession>A0ABY4RTD6</accession>
<keyword evidence="2" id="KW-0812">Transmembrane</keyword>
<gene>
    <name evidence="3" type="ORF">SK3146_04048</name>
</gene>
<keyword evidence="2" id="KW-1133">Transmembrane helix</keyword>
<dbReference type="RefSeq" id="WP_249860521.1">
    <property type="nucleotide sequence ID" value="NZ_CP027059.1"/>
</dbReference>
<feature type="compositionally biased region" description="Low complexity" evidence="1">
    <location>
        <begin position="65"/>
        <end position="88"/>
    </location>
</feature>
<feature type="transmembrane region" description="Helical" evidence="2">
    <location>
        <begin position="6"/>
        <end position="22"/>
    </location>
</feature>
<sequence>MLYIIFGAIAVVGLAFLIVYNLRVDAARKKREQATERSGEPPVRAMEQESAARPAQEEPAPPAEPAHAAVPAEAAASRPAAAAPVVREAAAERPKPAQPPAAPAVSAKAHSDSDYRQALRNFGGTGEQERQDESAETPPGKIPTDQQFREALRSMKNQRE</sequence>
<reference evidence="3" key="2">
    <citation type="journal article" date="2021" name="J Anim Sci Technol">
        <title>Complete genome sequence of Paenibacillus konkukensis sp. nov. SK3146 as a potential probiotic strain.</title>
        <authorList>
            <person name="Jung H.I."/>
            <person name="Park S."/>
            <person name="Niu K.M."/>
            <person name="Lee S.W."/>
            <person name="Kothari D."/>
            <person name="Yi K.J."/>
            <person name="Kim S.K."/>
        </authorList>
    </citation>
    <scope>NUCLEOTIDE SEQUENCE</scope>
    <source>
        <strain evidence="3">SK3146</strain>
    </source>
</reference>
<keyword evidence="4" id="KW-1185">Reference proteome</keyword>
<dbReference type="EMBL" id="CP027059">
    <property type="protein sequence ID" value="UQZ84793.1"/>
    <property type="molecule type" value="Genomic_DNA"/>
</dbReference>
<evidence type="ECO:0000256" key="2">
    <source>
        <dbReference type="SAM" id="Phobius"/>
    </source>
</evidence>
<organism evidence="3 4">
    <name type="scientific">Paenibacillus konkukensis</name>
    <dbReference type="NCBI Taxonomy" id="2020716"/>
    <lineage>
        <taxon>Bacteria</taxon>
        <taxon>Bacillati</taxon>
        <taxon>Bacillota</taxon>
        <taxon>Bacilli</taxon>
        <taxon>Bacillales</taxon>
        <taxon>Paenibacillaceae</taxon>
        <taxon>Paenibacillus</taxon>
    </lineage>
</organism>
<proteinExistence type="predicted"/>
<protein>
    <submittedName>
        <fullName evidence="3">Uncharacterized protein</fullName>
    </submittedName>
</protein>
<reference evidence="3" key="1">
    <citation type="submission" date="2018-02" db="EMBL/GenBank/DDBJ databases">
        <authorList>
            <person name="Kim S.-K."/>
            <person name="Jung H.-I."/>
            <person name="Lee S.-W."/>
        </authorList>
    </citation>
    <scope>NUCLEOTIDE SEQUENCE</scope>
    <source>
        <strain evidence="3">SK3146</strain>
    </source>
</reference>
<keyword evidence="2" id="KW-0472">Membrane</keyword>
<dbReference type="Proteomes" id="UP001057134">
    <property type="component" value="Chromosome"/>
</dbReference>
<evidence type="ECO:0000256" key="1">
    <source>
        <dbReference type="SAM" id="MobiDB-lite"/>
    </source>
</evidence>
<evidence type="ECO:0000313" key="3">
    <source>
        <dbReference type="EMBL" id="UQZ84793.1"/>
    </source>
</evidence>
<name>A0ABY4RTD6_9BACL</name>